<feature type="domain" description="FtsX extracellular" evidence="13">
    <location>
        <begin position="58"/>
        <end position="147"/>
    </location>
</feature>
<organism evidence="14 15">
    <name type="scientific">Candidatus Jacksonbacteria bacterium RIFCSPLOWO2_02_FULL_44_20</name>
    <dbReference type="NCBI Taxonomy" id="1798460"/>
    <lineage>
        <taxon>Bacteria</taxon>
        <taxon>Candidatus Jacksoniibacteriota</taxon>
    </lineage>
</organism>
<proteinExistence type="inferred from homology"/>
<sequence>MFISLIRVLKFACRNFWRNIWLSLATVSVIVLTLISVSFLAFVNVLASEAVAAVKERVDISVYFKPEVAPQEVKTIQTKLRQFPEIQDARYISREDSVRLLQETYKNDVFVIESIKELGANPLGDTLVIKARELSYYPAILEALEKSQYRGLIEDKNYEDSQVYISKIYNITDKIKKAGWVMSAVFAGIAILIVFNTVRIAIYTHSEEINIMKLVGAGNWFIRGPFLVEAALYAAVGAISAVLILFPILHVIDPYVMSFFEGSFSIFSYYSHSVFSFALYHFISITLLTMIASFLAIGRYVDV</sequence>
<accession>A0A1G2AAA6</accession>
<feature type="transmembrane region" description="Helical" evidence="11">
    <location>
        <begin position="273"/>
        <end position="297"/>
    </location>
</feature>
<keyword evidence="9 10" id="KW-0131">Cell cycle</keyword>
<comment type="caution">
    <text evidence="14">The sequence shown here is derived from an EMBL/GenBank/DDBJ whole genome shotgun (WGS) entry which is preliminary data.</text>
</comment>
<name>A0A1G2AAA6_9BACT</name>
<feature type="transmembrane region" description="Helical" evidence="11">
    <location>
        <begin position="180"/>
        <end position="202"/>
    </location>
</feature>
<dbReference type="Pfam" id="PF02687">
    <property type="entry name" value="FtsX"/>
    <property type="match status" value="1"/>
</dbReference>
<evidence type="ECO:0000256" key="7">
    <source>
        <dbReference type="ARBA" id="ARBA00022989"/>
    </source>
</evidence>
<evidence type="ECO:0000256" key="3">
    <source>
        <dbReference type="ARBA" id="ARBA00021907"/>
    </source>
</evidence>
<dbReference type="InterPro" id="IPR003838">
    <property type="entry name" value="ABC3_permease_C"/>
</dbReference>
<feature type="domain" description="ABC3 transporter permease C-terminal" evidence="12">
    <location>
        <begin position="181"/>
        <end position="300"/>
    </location>
</feature>
<evidence type="ECO:0000313" key="15">
    <source>
        <dbReference type="Proteomes" id="UP000178315"/>
    </source>
</evidence>
<dbReference type="InterPro" id="IPR040690">
    <property type="entry name" value="FtsX_ECD"/>
</dbReference>
<evidence type="ECO:0000256" key="1">
    <source>
        <dbReference type="ARBA" id="ARBA00004651"/>
    </source>
</evidence>
<evidence type="ECO:0000313" key="14">
    <source>
        <dbReference type="EMBL" id="OGY73579.1"/>
    </source>
</evidence>
<protein>
    <recommendedName>
        <fullName evidence="3 10">Cell division protein FtsX</fullName>
    </recommendedName>
</protein>
<evidence type="ECO:0000256" key="11">
    <source>
        <dbReference type="SAM" id="Phobius"/>
    </source>
</evidence>
<feature type="transmembrane region" description="Helical" evidence="11">
    <location>
        <begin position="230"/>
        <end position="252"/>
    </location>
</feature>
<dbReference type="InterPro" id="IPR004513">
    <property type="entry name" value="FtsX"/>
</dbReference>
<keyword evidence="7 11" id="KW-1133">Transmembrane helix</keyword>
<dbReference type="PIRSF" id="PIRSF003097">
    <property type="entry name" value="FtsX"/>
    <property type="match status" value="1"/>
</dbReference>
<keyword evidence="6 11" id="KW-0812">Transmembrane</keyword>
<dbReference type="EMBL" id="MHJU01000010">
    <property type="protein sequence ID" value="OGY73579.1"/>
    <property type="molecule type" value="Genomic_DNA"/>
</dbReference>
<dbReference type="PANTHER" id="PTHR47755">
    <property type="entry name" value="CELL DIVISION PROTEIN FTSX"/>
    <property type="match status" value="1"/>
</dbReference>
<feature type="transmembrane region" description="Helical" evidence="11">
    <location>
        <begin position="20"/>
        <end position="47"/>
    </location>
</feature>
<keyword evidence="4 10" id="KW-1003">Cell membrane</keyword>
<evidence type="ECO:0000259" key="12">
    <source>
        <dbReference type="Pfam" id="PF02687"/>
    </source>
</evidence>
<keyword evidence="5 10" id="KW-0132">Cell division</keyword>
<evidence type="ECO:0000256" key="4">
    <source>
        <dbReference type="ARBA" id="ARBA00022475"/>
    </source>
</evidence>
<evidence type="ECO:0000259" key="13">
    <source>
        <dbReference type="Pfam" id="PF18075"/>
    </source>
</evidence>
<dbReference type="GO" id="GO:0051301">
    <property type="term" value="P:cell division"/>
    <property type="evidence" value="ECO:0007669"/>
    <property type="project" value="UniProtKB-KW"/>
</dbReference>
<dbReference type="AlphaFoldDB" id="A0A1G2AAA6"/>
<evidence type="ECO:0000256" key="5">
    <source>
        <dbReference type="ARBA" id="ARBA00022618"/>
    </source>
</evidence>
<dbReference type="Proteomes" id="UP000178315">
    <property type="component" value="Unassembled WGS sequence"/>
</dbReference>
<evidence type="ECO:0000256" key="2">
    <source>
        <dbReference type="ARBA" id="ARBA00007379"/>
    </source>
</evidence>
<dbReference type="GO" id="GO:0005886">
    <property type="term" value="C:plasma membrane"/>
    <property type="evidence" value="ECO:0007669"/>
    <property type="project" value="UniProtKB-SubCell"/>
</dbReference>
<keyword evidence="8 10" id="KW-0472">Membrane</keyword>
<evidence type="ECO:0000256" key="9">
    <source>
        <dbReference type="ARBA" id="ARBA00023306"/>
    </source>
</evidence>
<dbReference type="Gene3D" id="3.30.70.3040">
    <property type="match status" value="1"/>
</dbReference>
<gene>
    <name evidence="14" type="ORF">A3H61_01250</name>
</gene>
<reference evidence="14 15" key="1">
    <citation type="journal article" date="2016" name="Nat. Commun.">
        <title>Thousands of microbial genomes shed light on interconnected biogeochemical processes in an aquifer system.</title>
        <authorList>
            <person name="Anantharaman K."/>
            <person name="Brown C.T."/>
            <person name="Hug L.A."/>
            <person name="Sharon I."/>
            <person name="Castelle C.J."/>
            <person name="Probst A.J."/>
            <person name="Thomas B.C."/>
            <person name="Singh A."/>
            <person name="Wilkins M.J."/>
            <person name="Karaoz U."/>
            <person name="Brodie E.L."/>
            <person name="Williams K.H."/>
            <person name="Hubbard S.S."/>
            <person name="Banfield J.F."/>
        </authorList>
    </citation>
    <scope>NUCLEOTIDE SEQUENCE [LARGE SCALE GENOMIC DNA]</scope>
</reference>
<comment type="subcellular location">
    <subcellularLocation>
        <location evidence="1">Cell membrane</location>
        <topology evidence="1">Multi-pass membrane protein</topology>
    </subcellularLocation>
</comment>
<dbReference type="Pfam" id="PF18075">
    <property type="entry name" value="FtsX_ECD"/>
    <property type="match status" value="1"/>
</dbReference>
<dbReference type="PANTHER" id="PTHR47755:SF1">
    <property type="entry name" value="CELL DIVISION PROTEIN FTSX"/>
    <property type="match status" value="1"/>
</dbReference>
<evidence type="ECO:0000256" key="10">
    <source>
        <dbReference type="PIRNR" id="PIRNR003097"/>
    </source>
</evidence>
<comment type="similarity">
    <text evidence="2 10">Belongs to the ABC-4 integral membrane protein family. FtsX subfamily.</text>
</comment>
<evidence type="ECO:0000256" key="6">
    <source>
        <dbReference type="ARBA" id="ARBA00022692"/>
    </source>
</evidence>
<evidence type="ECO:0000256" key="8">
    <source>
        <dbReference type="ARBA" id="ARBA00023136"/>
    </source>
</evidence>